<keyword evidence="4" id="KW-1185">Reference proteome</keyword>
<dbReference type="InterPro" id="IPR042125">
    <property type="entry name" value="SMIM11"/>
</dbReference>
<reference evidence="3 4" key="1">
    <citation type="journal article" date="2014" name="Nat. Genet.">
        <title>Whole-genome sequence of a flatfish provides insights into ZW sex chromosome evolution and adaptation to a benthic lifestyle.</title>
        <authorList>
            <person name="Chen S."/>
            <person name="Zhang G."/>
            <person name="Shao C."/>
            <person name="Huang Q."/>
            <person name="Liu G."/>
            <person name="Zhang P."/>
            <person name="Song W."/>
            <person name="An N."/>
            <person name="Chalopin D."/>
            <person name="Volff J.N."/>
            <person name="Hong Y."/>
            <person name="Li Q."/>
            <person name="Sha Z."/>
            <person name="Zhou H."/>
            <person name="Xie M."/>
            <person name="Yu Q."/>
            <person name="Liu Y."/>
            <person name="Xiang H."/>
            <person name="Wang N."/>
            <person name="Wu K."/>
            <person name="Yang C."/>
            <person name="Zhou Q."/>
            <person name="Liao X."/>
            <person name="Yang L."/>
            <person name="Hu Q."/>
            <person name="Zhang J."/>
            <person name="Meng L."/>
            <person name="Jin L."/>
            <person name="Tian Y."/>
            <person name="Lian J."/>
            <person name="Yang J."/>
            <person name="Miao G."/>
            <person name="Liu S."/>
            <person name="Liang Z."/>
            <person name="Yan F."/>
            <person name="Li Y."/>
            <person name="Sun B."/>
            <person name="Zhang H."/>
            <person name="Zhang J."/>
            <person name="Zhu Y."/>
            <person name="Du M."/>
            <person name="Zhao Y."/>
            <person name="Schartl M."/>
            <person name="Tang Q."/>
            <person name="Wang J."/>
        </authorList>
    </citation>
    <scope>NUCLEOTIDE SEQUENCE</scope>
</reference>
<dbReference type="PANTHER" id="PTHR35975">
    <property type="entry name" value="SMALL INTEGRAL MEMBRANE PROTEIN 11A"/>
    <property type="match status" value="1"/>
</dbReference>
<sequence length="65" mass="7569">MNWCALDQVPLLFYILALKTLVLCLGFAGVKIYQRRKVENDLKMEQAEKKKLAQQTLIDSLKKEE</sequence>
<dbReference type="InParanoid" id="A0A3P8UJB2"/>
<evidence type="ECO:0000313" key="4">
    <source>
        <dbReference type="Proteomes" id="UP000265120"/>
    </source>
</evidence>
<reference evidence="3" key="3">
    <citation type="submission" date="2025-09" db="UniProtKB">
        <authorList>
            <consortium name="Ensembl"/>
        </authorList>
    </citation>
    <scope>IDENTIFICATION</scope>
</reference>
<protein>
    <recommendedName>
        <fullName evidence="5">Small integral membrane protein 11A</fullName>
    </recommendedName>
</protein>
<dbReference type="Ensembl" id="ENSCSET00000003348.1">
    <property type="protein sequence ID" value="ENSCSEP00000003303.1"/>
    <property type="gene ID" value="ENSCSEG00000002156.1"/>
</dbReference>
<dbReference type="AlphaFoldDB" id="A0A3P8UJB2"/>
<dbReference type="GeneTree" id="ENSGT01030000234765"/>
<name>A0A3P8UJB2_CYNSE</name>
<proteinExistence type="predicted"/>
<feature type="coiled-coil region" evidence="1">
    <location>
        <begin position="35"/>
        <end position="64"/>
    </location>
</feature>
<evidence type="ECO:0000256" key="2">
    <source>
        <dbReference type="SAM" id="Phobius"/>
    </source>
</evidence>
<keyword evidence="2" id="KW-0472">Membrane</keyword>
<dbReference type="Proteomes" id="UP000265120">
    <property type="component" value="Chromosome 14"/>
</dbReference>
<reference evidence="3" key="2">
    <citation type="submission" date="2025-08" db="UniProtKB">
        <authorList>
            <consortium name="Ensembl"/>
        </authorList>
    </citation>
    <scope>IDENTIFICATION</scope>
</reference>
<organism evidence="3 4">
    <name type="scientific">Cynoglossus semilaevis</name>
    <name type="common">Tongue sole</name>
    <dbReference type="NCBI Taxonomy" id="244447"/>
    <lineage>
        <taxon>Eukaryota</taxon>
        <taxon>Metazoa</taxon>
        <taxon>Chordata</taxon>
        <taxon>Craniata</taxon>
        <taxon>Vertebrata</taxon>
        <taxon>Euteleostomi</taxon>
        <taxon>Actinopterygii</taxon>
        <taxon>Neopterygii</taxon>
        <taxon>Teleostei</taxon>
        <taxon>Neoteleostei</taxon>
        <taxon>Acanthomorphata</taxon>
        <taxon>Carangaria</taxon>
        <taxon>Pleuronectiformes</taxon>
        <taxon>Pleuronectoidei</taxon>
        <taxon>Cynoglossidae</taxon>
        <taxon>Cynoglossinae</taxon>
        <taxon>Cynoglossus</taxon>
    </lineage>
</organism>
<dbReference type="Pfam" id="PF14981">
    <property type="entry name" value="FAM165"/>
    <property type="match status" value="1"/>
</dbReference>
<accession>A0A3P8UJB2</accession>
<feature type="transmembrane region" description="Helical" evidence="2">
    <location>
        <begin position="12"/>
        <end position="33"/>
    </location>
</feature>
<keyword evidence="2" id="KW-1133">Transmembrane helix</keyword>
<dbReference type="PANTHER" id="PTHR35975:SF1">
    <property type="entry name" value="SMALL INTEGRAL MEMBRANE PROTEIN 11"/>
    <property type="match status" value="1"/>
</dbReference>
<dbReference type="OMA" id="KMWQRKR"/>
<evidence type="ECO:0008006" key="5">
    <source>
        <dbReference type="Google" id="ProtNLM"/>
    </source>
</evidence>
<keyword evidence="2" id="KW-0812">Transmembrane</keyword>
<evidence type="ECO:0000313" key="3">
    <source>
        <dbReference type="Ensembl" id="ENSCSEP00000003303.1"/>
    </source>
</evidence>
<evidence type="ECO:0000256" key="1">
    <source>
        <dbReference type="SAM" id="Coils"/>
    </source>
</evidence>
<keyword evidence="1" id="KW-0175">Coiled coil</keyword>